<accession>A0A9W6UYK4</accession>
<dbReference type="InterPro" id="IPR011990">
    <property type="entry name" value="TPR-like_helical_dom_sf"/>
</dbReference>
<comment type="caution">
    <text evidence="3">The sequence shown here is derived from an EMBL/GenBank/DDBJ whole genome shotgun (WGS) entry which is preliminary data.</text>
</comment>
<dbReference type="GO" id="GO:0005829">
    <property type="term" value="C:cytosol"/>
    <property type="evidence" value="ECO:0007669"/>
    <property type="project" value="TreeGrafter"/>
</dbReference>
<proteinExistence type="predicted"/>
<dbReference type="SMART" id="SM00530">
    <property type="entry name" value="HTH_XRE"/>
    <property type="match status" value="1"/>
</dbReference>
<dbReference type="RefSeq" id="WP_067913812.1">
    <property type="nucleotide sequence ID" value="NZ_BSRZ01000021.1"/>
</dbReference>
<feature type="domain" description="HTH cro/C1-type" evidence="2">
    <location>
        <begin position="10"/>
        <end position="65"/>
    </location>
</feature>
<dbReference type="SUPFAM" id="SSF48452">
    <property type="entry name" value="TPR-like"/>
    <property type="match status" value="1"/>
</dbReference>
<dbReference type="InterPro" id="IPR001387">
    <property type="entry name" value="Cro/C1-type_HTH"/>
</dbReference>
<dbReference type="GO" id="GO:0003677">
    <property type="term" value="F:DNA binding"/>
    <property type="evidence" value="ECO:0007669"/>
    <property type="project" value="UniProtKB-KW"/>
</dbReference>
<evidence type="ECO:0000259" key="2">
    <source>
        <dbReference type="PROSITE" id="PS50943"/>
    </source>
</evidence>
<dbReference type="Pfam" id="PF01381">
    <property type="entry name" value="HTH_3"/>
    <property type="match status" value="1"/>
</dbReference>
<gene>
    <name evidence="3" type="ORF">Arub01_55510</name>
</gene>
<dbReference type="SUPFAM" id="SSF47413">
    <property type="entry name" value="lambda repressor-like DNA-binding domains"/>
    <property type="match status" value="1"/>
</dbReference>
<dbReference type="Gene3D" id="1.10.260.40">
    <property type="entry name" value="lambda repressor-like DNA-binding domains"/>
    <property type="match status" value="1"/>
</dbReference>
<protein>
    <recommendedName>
        <fullName evidence="2">HTH cro/C1-type domain-containing protein</fullName>
    </recommendedName>
</protein>
<evidence type="ECO:0000313" key="3">
    <source>
        <dbReference type="EMBL" id="GLW67308.1"/>
    </source>
</evidence>
<dbReference type="AlphaFoldDB" id="A0A9W6UYK4"/>
<evidence type="ECO:0000313" key="4">
    <source>
        <dbReference type="Proteomes" id="UP001165124"/>
    </source>
</evidence>
<reference evidence="3" key="1">
    <citation type="submission" date="2023-02" db="EMBL/GenBank/DDBJ databases">
        <title>Actinomadura rubrobrunea NBRC 14622.</title>
        <authorList>
            <person name="Ichikawa N."/>
            <person name="Sato H."/>
            <person name="Tonouchi N."/>
        </authorList>
    </citation>
    <scope>NUCLEOTIDE SEQUENCE</scope>
    <source>
        <strain evidence="3">NBRC 14622</strain>
    </source>
</reference>
<sequence>MSGTTIGDLVQSVRKRRGLTQRELAELSGVSLSLIRKLEQGEREDTRLETLRKLAMALKVPTAKLIARPDADEAPSQTVDQWAPVRAALLGRHQGTPDEEPTVQGVDDAVRAAMPLFARDRFTDLGLLLPPLLRDADALGPEGRDVRSRLLHLTGWLLTQTRQYEAADIALQRALDDSSDRLDAAAVVNTWCWLLIRQGKLKETLTLASRWADDIEPRFSRATMGELSAWGWLLVRVSTAAARNGEPGEAEDALSLARAAAVRMGTEYAASADFLRTFGPVTVAMKRAENAMVEDRADVVLTLAEKIPTGGPRPTSNNRNRHRLDVAMANVRLKRYGDGFEILREIRHASPEWIVNQRFAKDIMSDIISGRRTLTSDMREMADFLRLEY</sequence>
<name>A0A9W6UYK4_9ACTN</name>
<keyword evidence="4" id="KW-1185">Reference proteome</keyword>
<dbReference type="PROSITE" id="PS50943">
    <property type="entry name" value="HTH_CROC1"/>
    <property type="match status" value="1"/>
</dbReference>
<evidence type="ECO:0000256" key="1">
    <source>
        <dbReference type="ARBA" id="ARBA00023125"/>
    </source>
</evidence>
<dbReference type="InterPro" id="IPR050807">
    <property type="entry name" value="TransReg_Diox_bact_type"/>
</dbReference>
<dbReference type="GO" id="GO:0003700">
    <property type="term" value="F:DNA-binding transcription factor activity"/>
    <property type="evidence" value="ECO:0007669"/>
    <property type="project" value="TreeGrafter"/>
</dbReference>
<organism evidence="3 4">
    <name type="scientific">Actinomadura rubrobrunea</name>
    <dbReference type="NCBI Taxonomy" id="115335"/>
    <lineage>
        <taxon>Bacteria</taxon>
        <taxon>Bacillati</taxon>
        <taxon>Actinomycetota</taxon>
        <taxon>Actinomycetes</taxon>
        <taxon>Streptosporangiales</taxon>
        <taxon>Thermomonosporaceae</taxon>
        <taxon>Actinomadura</taxon>
    </lineage>
</organism>
<dbReference type="EMBL" id="BSRZ01000021">
    <property type="protein sequence ID" value="GLW67308.1"/>
    <property type="molecule type" value="Genomic_DNA"/>
</dbReference>
<dbReference type="PANTHER" id="PTHR46797:SF1">
    <property type="entry name" value="METHYLPHOSPHONATE SYNTHASE"/>
    <property type="match status" value="1"/>
</dbReference>
<dbReference type="PANTHER" id="PTHR46797">
    <property type="entry name" value="HTH-TYPE TRANSCRIPTIONAL REGULATOR"/>
    <property type="match status" value="1"/>
</dbReference>
<dbReference type="CDD" id="cd00093">
    <property type="entry name" value="HTH_XRE"/>
    <property type="match status" value="1"/>
</dbReference>
<dbReference type="Proteomes" id="UP001165124">
    <property type="component" value="Unassembled WGS sequence"/>
</dbReference>
<dbReference type="InterPro" id="IPR010982">
    <property type="entry name" value="Lambda_DNA-bd_dom_sf"/>
</dbReference>
<dbReference type="Gene3D" id="1.25.40.10">
    <property type="entry name" value="Tetratricopeptide repeat domain"/>
    <property type="match status" value="1"/>
</dbReference>
<keyword evidence="1" id="KW-0238">DNA-binding</keyword>